<dbReference type="InterPro" id="IPR020845">
    <property type="entry name" value="AMP-binding_CS"/>
</dbReference>
<dbReference type="EMBL" id="QFPP01000206">
    <property type="protein sequence ID" value="PZQ73115.1"/>
    <property type="molecule type" value="Genomic_DNA"/>
</dbReference>
<gene>
    <name evidence="7" type="ORF">DI563_15900</name>
</gene>
<keyword evidence="4" id="KW-0443">Lipid metabolism</keyword>
<keyword evidence="3" id="KW-0276">Fatty acid metabolism</keyword>
<dbReference type="SUPFAM" id="SSF56801">
    <property type="entry name" value="Acetyl-CoA synthetase-like"/>
    <property type="match status" value="1"/>
</dbReference>
<evidence type="ECO:0000256" key="2">
    <source>
        <dbReference type="ARBA" id="ARBA00022598"/>
    </source>
</evidence>
<organism evidence="7 8">
    <name type="scientific">Variovorax paradoxus</name>
    <dbReference type="NCBI Taxonomy" id="34073"/>
    <lineage>
        <taxon>Bacteria</taxon>
        <taxon>Pseudomonadati</taxon>
        <taxon>Pseudomonadota</taxon>
        <taxon>Betaproteobacteria</taxon>
        <taxon>Burkholderiales</taxon>
        <taxon>Comamonadaceae</taxon>
        <taxon>Variovorax</taxon>
    </lineage>
</organism>
<evidence type="ECO:0000313" key="7">
    <source>
        <dbReference type="EMBL" id="PZQ73115.1"/>
    </source>
</evidence>
<dbReference type="AlphaFoldDB" id="A0A2W5QE66"/>
<evidence type="ECO:0000313" key="8">
    <source>
        <dbReference type="Proteomes" id="UP000249135"/>
    </source>
</evidence>
<dbReference type="InterPro" id="IPR042099">
    <property type="entry name" value="ANL_N_sf"/>
</dbReference>
<dbReference type="Pfam" id="PF13193">
    <property type="entry name" value="AMP-binding_C"/>
    <property type="match status" value="1"/>
</dbReference>
<keyword evidence="2 7" id="KW-0436">Ligase</keyword>
<comment type="caution">
    <text evidence="7">The sequence shown here is derived from an EMBL/GenBank/DDBJ whole genome shotgun (WGS) entry which is preliminary data.</text>
</comment>
<dbReference type="NCBIfam" id="NF004837">
    <property type="entry name" value="PRK06187.1"/>
    <property type="match status" value="1"/>
</dbReference>
<evidence type="ECO:0000256" key="1">
    <source>
        <dbReference type="ARBA" id="ARBA00006432"/>
    </source>
</evidence>
<protein>
    <submittedName>
        <fullName evidence="7">Long-chain fatty acid--CoA ligase</fullName>
    </submittedName>
</protein>
<dbReference type="GO" id="GO:0006631">
    <property type="term" value="P:fatty acid metabolic process"/>
    <property type="evidence" value="ECO:0007669"/>
    <property type="project" value="UniProtKB-KW"/>
</dbReference>
<dbReference type="Gene3D" id="3.40.50.12780">
    <property type="entry name" value="N-terminal domain of ligase-like"/>
    <property type="match status" value="1"/>
</dbReference>
<dbReference type="Pfam" id="PF00501">
    <property type="entry name" value="AMP-binding"/>
    <property type="match status" value="1"/>
</dbReference>
<dbReference type="PANTHER" id="PTHR43859">
    <property type="entry name" value="ACYL-ACTIVATING ENZYME"/>
    <property type="match status" value="1"/>
</dbReference>
<dbReference type="PROSITE" id="PS00455">
    <property type="entry name" value="AMP_BINDING"/>
    <property type="match status" value="1"/>
</dbReference>
<evidence type="ECO:0000259" key="5">
    <source>
        <dbReference type="Pfam" id="PF00501"/>
    </source>
</evidence>
<dbReference type="InterPro" id="IPR025110">
    <property type="entry name" value="AMP-bd_C"/>
</dbReference>
<sequence>MMQVPLRVTDVMRRAERMFAQQEVVSRHGPGRIVRQTYGQIGEEARRLANALSQHGVRPGMRVATLMWNHGAHLAAYYAVPGIRAVLHPLNPRLSAEELAYIVADAGDAALIVDDDLLPLWQEVEKYVRLPLVIVHALGAEPNEAARRSGYPLLHDVVHAHEPLAQWPQDEFDENEPASICYTSGTTGRPKGVVYSHRSILLHAMALSTPDALNISGRSTVFTLTPMFHVNAWSMPYTAVLFGARQVLAGPRPTPAEIAHLMAGERVTVSLGVPTVWSDVLDTLEAHPGRWTFEPRAMICSGGAAPPPEMFRRFDKLGLFLQTGWGMTEMSPMGSQTWLKSEVLTRSPEEILEVRAGNGLALPFVELRHVDDAGRPLPWDGEAMGELQARGPWVTEAYIGHPERIPATSPDGWLNTGDIVKFSRDGYMKLVDRKKDLVKSGGEWISTVTMENALCDHPAVLEAGVIAIPDPRWGERPLAVVALRQGRSATADDIRSHLMQRFPKWMVPEQIEFTPALPKTAVGKLNKIALRRQFAL</sequence>
<proteinExistence type="inferred from homology"/>
<name>A0A2W5QE66_VARPD</name>
<dbReference type="InterPro" id="IPR000873">
    <property type="entry name" value="AMP-dep_synth/lig_dom"/>
</dbReference>
<evidence type="ECO:0000256" key="4">
    <source>
        <dbReference type="ARBA" id="ARBA00023098"/>
    </source>
</evidence>
<dbReference type="CDD" id="cd12119">
    <property type="entry name" value="ttLC_FACS_AlkK_like"/>
    <property type="match status" value="1"/>
</dbReference>
<feature type="domain" description="AMP-binding enzyme C-terminal" evidence="6">
    <location>
        <begin position="450"/>
        <end position="524"/>
    </location>
</feature>
<evidence type="ECO:0000259" key="6">
    <source>
        <dbReference type="Pfam" id="PF13193"/>
    </source>
</evidence>
<dbReference type="GO" id="GO:0016874">
    <property type="term" value="F:ligase activity"/>
    <property type="evidence" value="ECO:0007669"/>
    <property type="project" value="UniProtKB-KW"/>
</dbReference>
<dbReference type="Gene3D" id="3.30.300.30">
    <property type="match status" value="1"/>
</dbReference>
<evidence type="ECO:0000256" key="3">
    <source>
        <dbReference type="ARBA" id="ARBA00022832"/>
    </source>
</evidence>
<comment type="similarity">
    <text evidence="1">Belongs to the ATP-dependent AMP-binding enzyme family.</text>
</comment>
<dbReference type="Proteomes" id="UP000249135">
    <property type="component" value="Unassembled WGS sequence"/>
</dbReference>
<reference evidence="7 8" key="1">
    <citation type="submission" date="2017-08" db="EMBL/GenBank/DDBJ databases">
        <title>Infants hospitalized years apart are colonized by the same room-sourced microbial strains.</title>
        <authorList>
            <person name="Brooks B."/>
            <person name="Olm M.R."/>
            <person name="Firek B.A."/>
            <person name="Baker R."/>
            <person name="Thomas B.C."/>
            <person name="Morowitz M.J."/>
            <person name="Banfield J.F."/>
        </authorList>
    </citation>
    <scope>NUCLEOTIDE SEQUENCE [LARGE SCALE GENOMIC DNA]</scope>
    <source>
        <strain evidence="7">S2_005_003_R2_41</strain>
    </source>
</reference>
<dbReference type="FunFam" id="3.30.300.30:FF:000008">
    <property type="entry name" value="2,3-dihydroxybenzoate-AMP ligase"/>
    <property type="match status" value="1"/>
</dbReference>
<dbReference type="InterPro" id="IPR045851">
    <property type="entry name" value="AMP-bd_C_sf"/>
</dbReference>
<accession>A0A2W5QE66</accession>
<dbReference type="PANTHER" id="PTHR43859:SF4">
    <property type="entry name" value="BUTANOATE--COA LIGASE AAE1-RELATED"/>
    <property type="match status" value="1"/>
</dbReference>
<feature type="domain" description="AMP-dependent synthetase/ligase" evidence="5">
    <location>
        <begin position="27"/>
        <end position="398"/>
    </location>
</feature>